<dbReference type="InterPro" id="IPR019772">
    <property type="entry name" value="Ferrochelatase_AS"/>
</dbReference>
<dbReference type="PROSITE" id="PS00534">
    <property type="entry name" value="FERROCHELATASE"/>
    <property type="match status" value="1"/>
</dbReference>
<keyword evidence="4 9" id="KW-0408">Iron</keyword>
<comment type="catalytic activity">
    <reaction evidence="9 10">
        <text>heme b + 2 H(+) = protoporphyrin IX + Fe(2+)</text>
        <dbReference type="Rhea" id="RHEA:22584"/>
        <dbReference type="ChEBI" id="CHEBI:15378"/>
        <dbReference type="ChEBI" id="CHEBI:29033"/>
        <dbReference type="ChEBI" id="CHEBI:57306"/>
        <dbReference type="ChEBI" id="CHEBI:60344"/>
        <dbReference type="EC" id="4.98.1.1"/>
    </reaction>
</comment>
<comment type="function">
    <text evidence="9 10">Catalyzes the ferrous insertion into protoporphyrin IX.</text>
</comment>
<comment type="subcellular location">
    <subcellularLocation>
        <location evidence="9 10">Cytoplasm</location>
    </subcellularLocation>
</comment>
<gene>
    <name evidence="9 11" type="primary">hemH</name>
    <name evidence="11" type="ORF">PSI9734_00750</name>
</gene>
<protein>
    <recommendedName>
        <fullName evidence="9 10">Ferrochelatase</fullName>
        <ecNumber evidence="9 10">4.98.1.1</ecNumber>
    </recommendedName>
    <alternativeName>
        <fullName evidence="9">Heme synthase</fullName>
    </alternativeName>
    <alternativeName>
        <fullName evidence="9">Protoheme ferro-lyase</fullName>
    </alternativeName>
</protein>
<evidence type="ECO:0000256" key="10">
    <source>
        <dbReference type="RuleBase" id="RU000607"/>
    </source>
</evidence>
<proteinExistence type="inferred from homology"/>
<dbReference type="RefSeq" id="WP_173919751.1">
    <property type="nucleotide sequence ID" value="NZ_CADCXY010000001.1"/>
</dbReference>
<evidence type="ECO:0000256" key="2">
    <source>
        <dbReference type="ARBA" id="ARBA00022490"/>
    </source>
</evidence>
<evidence type="ECO:0000256" key="4">
    <source>
        <dbReference type="ARBA" id="ARBA00023004"/>
    </source>
</evidence>
<dbReference type="UniPathway" id="UPA00252">
    <property type="reaction ID" value="UER00325"/>
</dbReference>
<dbReference type="CDD" id="cd03411">
    <property type="entry name" value="Ferrochelatase_N"/>
    <property type="match status" value="1"/>
</dbReference>
<keyword evidence="2 9" id="KW-0963">Cytoplasm</keyword>
<feature type="binding site" evidence="9">
    <location>
        <position position="291"/>
    </location>
    <ligand>
        <name>Fe(2+)</name>
        <dbReference type="ChEBI" id="CHEBI:29033"/>
    </ligand>
</feature>
<dbReference type="Proteomes" id="UP000481517">
    <property type="component" value="Unassembled WGS sequence"/>
</dbReference>
<dbReference type="GO" id="GO:0046872">
    <property type="term" value="F:metal ion binding"/>
    <property type="evidence" value="ECO:0007669"/>
    <property type="project" value="UniProtKB-KW"/>
</dbReference>
<keyword evidence="7 9" id="KW-0627">Porphyrin biosynthesis</keyword>
<dbReference type="InterPro" id="IPR033659">
    <property type="entry name" value="Ferrochelatase_N"/>
</dbReference>
<keyword evidence="6 9" id="KW-0456">Lyase</keyword>
<dbReference type="AlphaFoldDB" id="A0A6S6WN94"/>
<evidence type="ECO:0000313" key="12">
    <source>
        <dbReference type="Proteomes" id="UP000481517"/>
    </source>
</evidence>
<dbReference type="GO" id="GO:0006783">
    <property type="term" value="P:heme biosynthetic process"/>
    <property type="evidence" value="ECO:0007669"/>
    <property type="project" value="UniProtKB-UniRule"/>
</dbReference>
<dbReference type="Gene3D" id="3.40.50.1400">
    <property type="match status" value="2"/>
</dbReference>
<dbReference type="EMBL" id="CADCXY010000001">
    <property type="protein sequence ID" value="CAB0150184.1"/>
    <property type="molecule type" value="Genomic_DNA"/>
</dbReference>
<evidence type="ECO:0000256" key="6">
    <source>
        <dbReference type="ARBA" id="ARBA00023239"/>
    </source>
</evidence>
<reference evidence="11 12" key="1">
    <citation type="submission" date="2020-02" db="EMBL/GenBank/DDBJ databases">
        <authorList>
            <person name="Rodrigo-Torres L."/>
            <person name="Arahal R. D."/>
            <person name="Lucena T."/>
        </authorList>
    </citation>
    <scope>NUCLEOTIDE SEQUENCE [LARGE SCALE GENOMIC DNA]</scope>
    <source>
        <strain evidence="11 12">CECT 9734</strain>
    </source>
</reference>
<dbReference type="GO" id="GO:0005737">
    <property type="term" value="C:cytoplasm"/>
    <property type="evidence" value="ECO:0007669"/>
    <property type="project" value="UniProtKB-SubCell"/>
</dbReference>
<dbReference type="HAMAP" id="MF_00323">
    <property type="entry name" value="Ferrochelatase"/>
    <property type="match status" value="1"/>
</dbReference>
<keyword evidence="3 9" id="KW-0479">Metal-binding</keyword>
<accession>A0A6S6WN94</accession>
<dbReference type="EC" id="4.98.1.1" evidence="9 10"/>
<sequence>MDYRGYAGFSHAQKDKVGVLITNLGTPDAPDTPSLRRYLKEFLSDPRVVEVPRLLWWLILNGVILRIRPRRSAAAYKTVWTERGSPLLFHTKDQADKLQQALAQDYGDDVVVRFAMRYGSPAMADVLDEMLSSGVRKLVLLPLYPQYSGATSGSTFDALAQDFLKRRWLPDLRFISHYADDSGYIDACAAQIEAFWQQHGKPEKLIFSYHGVPKKYLTQGDPYHCQCHKSSRLIAEKLGLGKDDYLTTFQSRFGREEWLKPYTDKTLQELPSLGVTNIQVFCPGFSADCLETIEEIGEENREYFIEAGGKKYAYIPALNATPAHIEALAALVKRELHGWQLSHHEAERQQQATAREQNYGKLTN</sequence>
<evidence type="ECO:0000256" key="3">
    <source>
        <dbReference type="ARBA" id="ARBA00022723"/>
    </source>
</evidence>
<keyword evidence="5 9" id="KW-0350">Heme biosynthesis</keyword>
<dbReference type="NCBIfam" id="TIGR00109">
    <property type="entry name" value="hemH"/>
    <property type="match status" value="1"/>
</dbReference>
<dbReference type="CDD" id="cd00419">
    <property type="entry name" value="Ferrochelatase_C"/>
    <property type="match status" value="1"/>
</dbReference>
<dbReference type="SUPFAM" id="SSF53800">
    <property type="entry name" value="Chelatase"/>
    <property type="match status" value="1"/>
</dbReference>
<dbReference type="PANTHER" id="PTHR11108:SF1">
    <property type="entry name" value="FERROCHELATASE, MITOCHONDRIAL"/>
    <property type="match status" value="1"/>
</dbReference>
<dbReference type="Pfam" id="PF00762">
    <property type="entry name" value="Ferrochelatase"/>
    <property type="match status" value="1"/>
</dbReference>
<evidence type="ECO:0000256" key="9">
    <source>
        <dbReference type="HAMAP-Rule" id="MF_00323"/>
    </source>
</evidence>
<comment type="catalytic activity">
    <reaction evidence="8">
        <text>Fe-coproporphyrin III + 2 H(+) = coproporphyrin III + Fe(2+)</text>
        <dbReference type="Rhea" id="RHEA:49572"/>
        <dbReference type="ChEBI" id="CHEBI:15378"/>
        <dbReference type="ChEBI" id="CHEBI:29033"/>
        <dbReference type="ChEBI" id="CHEBI:68438"/>
        <dbReference type="ChEBI" id="CHEBI:131725"/>
        <dbReference type="EC" id="4.99.1.9"/>
    </reaction>
    <physiologicalReaction direction="right-to-left" evidence="8">
        <dbReference type="Rhea" id="RHEA:49574"/>
    </physiologicalReaction>
</comment>
<evidence type="ECO:0000256" key="8">
    <source>
        <dbReference type="ARBA" id="ARBA00024536"/>
    </source>
</evidence>
<evidence type="ECO:0000256" key="5">
    <source>
        <dbReference type="ARBA" id="ARBA00023133"/>
    </source>
</evidence>
<evidence type="ECO:0000313" key="11">
    <source>
        <dbReference type="EMBL" id="CAB0150184.1"/>
    </source>
</evidence>
<comment type="similarity">
    <text evidence="1 9 10">Belongs to the ferrochelatase family.</text>
</comment>
<evidence type="ECO:0000256" key="7">
    <source>
        <dbReference type="ARBA" id="ARBA00023244"/>
    </source>
</evidence>
<organism evidence="11 12">
    <name type="scientific">Pseudidiomarina piscicola</name>
    <dbReference type="NCBI Taxonomy" id="2614830"/>
    <lineage>
        <taxon>Bacteria</taxon>
        <taxon>Pseudomonadati</taxon>
        <taxon>Pseudomonadota</taxon>
        <taxon>Gammaproteobacteria</taxon>
        <taxon>Alteromonadales</taxon>
        <taxon>Idiomarinaceae</taxon>
        <taxon>Pseudidiomarina</taxon>
    </lineage>
</organism>
<dbReference type="InterPro" id="IPR033644">
    <property type="entry name" value="Ferrochelatase_C"/>
</dbReference>
<name>A0A6S6WN94_9GAMM</name>
<keyword evidence="12" id="KW-1185">Reference proteome</keyword>
<dbReference type="FunFam" id="3.40.50.1400:FF:000002">
    <property type="entry name" value="Ferrochelatase"/>
    <property type="match status" value="1"/>
</dbReference>
<feature type="binding site" evidence="9">
    <location>
        <position position="210"/>
    </location>
    <ligand>
        <name>Fe(2+)</name>
        <dbReference type="ChEBI" id="CHEBI:29033"/>
    </ligand>
</feature>
<evidence type="ECO:0000256" key="1">
    <source>
        <dbReference type="ARBA" id="ARBA00007718"/>
    </source>
</evidence>
<comment type="pathway">
    <text evidence="9 10">Porphyrin-containing compound metabolism; protoheme biosynthesis; protoheme from protoporphyrin-IX: step 1/1.</text>
</comment>
<dbReference type="PANTHER" id="PTHR11108">
    <property type="entry name" value="FERROCHELATASE"/>
    <property type="match status" value="1"/>
</dbReference>
<dbReference type="InterPro" id="IPR001015">
    <property type="entry name" value="Ferrochelatase"/>
</dbReference>
<dbReference type="GO" id="GO:0004325">
    <property type="term" value="F:ferrochelatase activity"/>
    <property type="evidence" value="ECO:0007669"/>
    <property type="project" value="UniProtKB-UniRule"/>
</dbReference>